<organism evidence="2 3">
    <name type="scientific">Sander lucioperca</name>
    <name type="common">Pike-perch</name>
    <name type="synonym">Perca lucioperca</name>
    <dbReference type="NCBI Taxonomy" id="283035"/>
    <lineage>
        <taxon>Eukaryota</taxon>
        <taxon>Metazoa</taxon>
        <taxon>Chordata</taxon>
        <taxon>Craniata</taxon>
        <taxon>Vertebrata</taxon>
        <taxon>Euteleostomi</taxon>
        <taxon>Actinopterygii</taxon>
        <taxon>Neopterygii</taxon>
        <taxon>Teleostei</taxon>
        <taxon>Neoteleostei</taxon>
        <taxon>Acanthomorphata</taxon>
        <taxon>Eupercaria</taxon>
        <taxon>Perciformes</taxon>
        <taxon>Percoidei</taxon>
        <taxon>Percidae</taxon>
        <taxon>Luciopercinae</taxon>
        <taxon>Sander</taxon>
    </lineage>
</organism>
<evidence type="ECO:0000313" key="2">
    <source>
        <dbReference type="Ensembl" id="ENSSLUP00000016644.1"/>
    </source>
</evidence>
<dbReference type="InterPro" id="IPR012337">
    <property type="entry name" value="RNaseH-like_sf"/>
</dbReference>
<evidence type="ECO:0000313" key="3">
    <source>
        <dbReference type="Proteomes" id="UP000694568"/>
    </source>
</evidence>
<dbReference type="SUPFAM" id="SSF53098">
    <property type="entry name" value="Ribonuclease H-like"/>
    <property type="match status" value="1"/>
</dbReference>
<sequence length="725" mass="81994">MKSESAKISISWSNSKKIGIGLERSSSQAAEPGDLGVEEPNQIVLKTFPARLFSGKKRTFNSAWYGSRRWLEYSIQADAAFCYPCRKFRAPSSAVDSTFTLSGFCDWKHAVETGKGLNKHASSKEHQLCEAMWRDKERRVQTGTEIATLVNTEQLQRNRYYLSAIIDAIEFLTVNQLPFRGDNDGFDSMSGDGCGLFLSLFEYTLRKDPALARIAQSIPHNARYTSHDIQNNIIDIMSTMVTEQIVKEVGESFYTIKVDGTRDSTGTENISIVVRFVNDLYEPTERLLTISATDKGDAATLTDTIIEELTKAGLSPQKIISQVYDGASLMSGKHGGVQKLLQQKLHRDIPYVHCFNHQLHLVVIHALTTEQAFLDFFTMCNMLYKFCRKPTVSLLYKGQTLKRLLDQRWTGHLGTVSVILRSFDDLATLLREVNSATAYPKDVRVEATGLLQAMSEPSFRFIAEMAHKILSYLAPPNTMLQAEDMDLFTGLQLVNSACTCVENLRSETEFMALFQCCKDATEEPAPKRQRTPNTSFAMYVVEERIKHEDPNNETELRRLYFSCIDAVCGEMKERFGERNCVLMDALTSLDPEDSTFLDVSKVKPLLDLSNTAIVESEYTVARRFLSEQMKVSSPPDGGKWTMKKVLKHFHKPLEAMPSVMTALKHALTFGASTALCENSFSTLKNILTDHRLSMLHRRKANLIKLAFEKDLTKKFREEWKDNVFL</sequence>
<dbReference type="GeneTree" id="ENSGT00940000164001"/>
<protein>
    <recommendedName>
        <fullName evidence="1">TTF-type domain-containing protein</fullName>
    </recommendedName>
</protein>
<dbReference type="InterPro" id="IPR025398">
    <property type="entry name" value="DUF4371"/>
</dbReference>
<reference evidence="2" key="2">
    <citation type="submission" date="2025-09" db="UniProtKB">
        <authorList>
            <consortium name="Ensembl"/>
        </authorList>
    </citation>
    <scope>IDENTIFICATION</scope>
</reference>
<name>A0A8C9XXN6_SANLU</name>
<proteinExistence type="predicted"/>
<dbReference type="InterPro" id="IPR006580">
    <property type="entry name" value="Znf_TTF"/>
</dbReference>
<dbReference type="Ensembl" id="ENSSLUT00000017186.1">
    <property type="protein sequence ID" value="ENSSLUP00000016644.1"/>
    <property type="gene ID" value="ENSSLUG00000007808.1"/>
</dbReference>
<dbReference type="Proteomes" id="UP000694568">
    <property type="component" value="Unplaced"/>
</dbReference>
<keyword evidence="3" id="KW-1185">Reference proteome</keyword>
<evidence type="ECO:0000259" key="1">
    <source>
        <dbReference type="SMART" id="SM00597"/>
    </source>
</evidence>
<dbReference type="SMART" id="SM00597">
    <property type="entry name" value="ZnF_TTF"/>
    <property type="match status" value="1"/>
</dbReference>
<reference evidence="2" key="1">
    <citation type="submission" date="2025-08" db="UniProtKB">
        <authorList>
            <consortium name="Ensembl"/>
        </authorList>
    </citation>
    <scope>IDENTIFICATION</scope>
</reference>
<dbReference type="PANTHER" id="PTHR45749:SF37">
    <property type="entry name" value="OS05G0311600 PROTEIN"/>
    <property type="match status" value="1"/>
</dbReference>
<dbReference type="PANTHER" id="PTHR45749">
    <property type="match status" value="1"/>
</dbReference>
<feature type="domain" description="TTF-type" evidence="1">
    <location>
        <begin position="56"/>
        <end position="145"/>
    </location>
</feature>
<dbReference type="Pfam" id="PF14291">
    <property type="entry name" value="DUF4371"/>
    <property type="match status" value="1"/>
</dbReference>
<accession>A0A8C9XXN6</accession>
<dbReference type="AlphaFoldDB" id="A0A8C9XXN6"/>